<proteinExistence type="predicted"/>
<dbReference type="RefSeq" id="XP_040717819.1">
    <property type="nucleotide sequence ID" value="XM_040858139.1"/>
</dbReference>
<dbReference type="GeneID" id="63774351"/>
<evidence type="ECO:0000313" key="2">
    <source>
        <dbReference type="Proteomes" id="UP000193689"/>
    </source>
</evidence>
<organism evidence="1 2">
    <name type="scientific">Pseudomassariella vexata</name>
    <dbReference type="NCBI Taxonomy" id="1141098"/>
    <lineage>
        <taxon>Eukaryota</taxon>
        <taxon>Fungi</taxon>
        <taxon>Dikarya</taxon>
        <taxon>Ascomycota</taxon>
        <taxon>Pezizomycotina</taxon>
        <taxon>Sordariomycetes</taxon>
        <taxon>Xylariomycetidae</taxon>
        <taxon>Amphisphaeriales</taxon>
        <taxon>Pseudomassariaceae</taxon>
        <taxon>Pseudomassariella</taxon>
    </lineage>
</organism>
<dbReference type="Proteomes" id="UP000193689">
    <property type="component" value="Unassembled WGS sequence"/>
</dbReference>
<name>A0A1Y2E8K4_9PEZI</name>
<gene>
    <name evidence="1" type="ORF">BCR38DRAFT_407197</name>
</gene>
<dbReference type="EMBL" id="MCFJ01000004">
    <property type="protein sequence ID" value="ORY67195.1"/>
    <property type="molecule type" value="Genomic_DNA"/>
</dbReference>
<dbReference type="AlphaFoldDB" id="A0A1Y2E8K4"/>
<comment type="caution">
    <text evidence="1">The sequence shown here is derived from an EMBL/GenBank/DDBJ whole genome shotgun (WGS) entry which is preliminary data.</text>
</comment>
<keyword evidence="2" id="KW-1185">Reference proteome</keyword>
<dbReference type="InParanoid" id="A0A1Y2E8K4"/>
<protein>
    <submittedName>
        <fullName evidence="1">Uncharacterized protein</fullName>
    </submittedName>
</protein>
<reference evidence="1 2" key="1">
    <citation type="submission" date="2016-07" db="EMBL/GenBank/DDBJ databases">
        <title>Pervasive Adenine N6-methylation of Active Genes in Fungi.</title>
        <authorList>
            <consortium name="DOE Joint Genome Institute"/>
            <person name="Mondo S.J."/>
            <person name="Dannebaum R.O."/>
            <person name="Kuo R.C."/>
            <person name="Labutti K."/>
            <person name="Haridas S."/>
            <person name="Kuo A."/>
            <person name="Salamov A."/>
            <person name="Ahrendt S.R."/>
            <person name="Lipzen A."/>
            <person name="Sullivan W."/>
            <person name="Andreopoulos W.B."/>
            <person name="Clum A."/>
            <person name="Lindquist E."/>
            <person name="Daum C."/>
            <person name="Ramamoorthy G.K."/>
            <person name="Gryganskyi A."/>
            <person name="Culley D."/>
            <person name="Magnuson J.K."/>
            <person name="James T.Y."/>
            <person name="O'Malley M.A."/>
            <person name="Stajich J.E."/>
            <person name="Spatafora J.W."/>
            <person name="Visel A."/>
            <person name="Grigoriev I.V."/>
        </authorList>
    </citation>
    <scope>NUCLEOTIDE SEQUENCE [LARGE SCALE GENOMIC DNA]</scope>
    <source>
        <strain evidence="1 2">CBS 129021</strain>
    </source>
</reference>
<evidence type="ECO:0000313" key="1">
    <source>
        <dbReference type="EMBL" id="ORY67195.1"/>
    </source>
</evidence>
<accession>A0A1Y2E8K4</accession>
<sequence length="171" mass="18752">MRCRANAEIECGLTLRSTGLVNPKAQDVIGRLWNKLVDKVVVVRIAEGKTDGILTLDSGSSTPVFLGPQSATNKSCTLTELRPHRNAGIVDENLHSRDFRLFSSIRIQQLLAVKQSQIALNSAEGKVDIAGTFFGRIRNRGAIADHGVVWSRVVHAAERGRERGRELLRSA</sequence>